<sequence>MVEETRDVLVTGIAHREELCSVWETAWRAIEDAGAVPSPAHPVAVFLGTQPEGPPEWAGLPGLWIRPVADGDLFEAAVGALGEERVSLAVVYDGPSATAVALSRAASGSGGYGPLRLSPGERTAWLAALTPRVPRDAPAPRARPVPRSGSGAGPAGPAAPSGDAGGREVPVPLLVSGRSQAGLRAFAGDLAGHLLDHPGIRLPDVAFTLASARTLWPYRTVVTATGRDSAIAALRAVAAGTAGEVTVCSESGRESGAVFVFPGQGAQWRGMARELAGTAPVFREHLAECGRALRPHLDVELDDILSGAVPMDRVDVIQPALFAVMVSLAKLWQAHGVTPSAMVGHSFGEIAAVTAAGGLSLPEGARLVAVVSKALALLEGEGDMVAVALGAGELGGLITGWGLELESAVVNGPRSTVVSGPCEAAATLLERLAERGVWARRLPIGIAGHSRHMDGIRERMVSQTASVRPRASAVPVFGSTTAAPLDTAGLGPEHWFLGLRRTAHFQQVTEALLAQGHRLFVEISPHPVLAMPIEETAARADRSVVVLDTMRRQEAGHGRFLGALAEAQLHGAAPDWATALPGAERVPLPPYRFGRDSADERADPLRERLAGLEEAGRLSAVVRLVTAALSRRGAAGEGAGGAPCPEEAALSPHEAARSPHEALSPHEVEADFRSLGVDSVEALRVRHRLVDSTGLRLPATALFDHPSPRALAEELLRLLFDGDAGAPAAPGSAAATAATAASSSAAVAAWRGGPAAASGPSAPVPWSEPVAVVGMACRLPGGVRSPQDLWEMVAEGREGIAPLPADRGWDLAALYDPDAARPGTFYQREAGLLDGVDEFDAAFFGIARREALAMDPQQRLLLETAWEAIERGGLVGTSLRGSRTGVFTGVMNLPYGRPAHQAQPDLEGYVVTGTASSMASGRLSYVLGLEGPAVTVDTACSSSLVALHLACQALRNGECDLALAGGVTVMAEPGLFIEFSRLRALAPDGRCKSFSADADGFGMAEGVGVLVVERLSDARRLGHHILALVRGSAVNQDGASNGLTAPSSPAQQRVIQAALHHAHLPPDEIDLLEAHGTGTRLGDPIEAQALQATYGQAHTPQHPLHLGSLKSNIGHTQAAAGIAGIIKTIQAIHHRTLPPTLHTDHPSTHIDWTPGTLHLLTHPQPWKPTNHPRRAGISSFGMSGTNAHVIIEEHVPDPADTSPPPGDAPPWAQTALPLLLSAKTPQALHDQAAALHHHLTHHPDLPLHHTARTLACHRTHFPHRAAITGNPTHILDNLNNLAPTQDTAQAGFGHLTALYSGQGAQRPGMGQQLAQHFPEFATALDEVCAHLDPHLPRPLRDIMWDPDPTLLNQTHYAQPALFAHQYALTRLYQSLGLTFTTLVGHSIGEITAATTAGILTPADAARLITTRARLMQHLPPGGTMLAIAAGKEEVAASLTESAGPGEAGIAAVNGPSGVVVSGTEESVERIGSLWRERGRRTARLRVSHAFHSPLMEPMLEEFRATVESLRFAQPVIPVSASADSPHPVTSPDYWVDHVRKAVLFHEAVAALPETEVLLEIGPGATLTPMVETGHLVLPSARRDHGETHGVLDALARAHAHGAAVNWPALFPPGPSGLPVPPADLPTYPFQRQRYWSSAPAGTGPSPGADARSHPVLALRTELPDTGGVLLSGRLDPAGDAWLPDHVVMGTVLLPGTGFVELALEAARAVGAASVDELVLRAPMVFPGRKARDLQVWVSPPDEGAERELRVRTRGKGEDWTLHATGTLAARTAGTGAFTADWAGPNWPPEGAEPVPGENFYADLAARGYEYGPAFRGTRALWERGEDLFAEVVLPEGQPRGFGIHPALLDAALHTLPLTGRLYDGDEVRLPFSFNGVALFAADAQRLRVRVRAARSGGGTATVRITDSFGAPVLSLESLTLRAVERAQLAAAGAAGEAGRFAVVWERLPGPGTAGEAAAGSPGAPGSGQGPGSWQVPGCWLVLGEPPPGLGPVCRRTLSLASWDRSAAPDGILVYAARAEELLGALHEVAGVRAPLWCVTRGAVGVGAADDPETEVHAAGVWGLGRVAGLELPEEWGGLVDLPAEIDETAGRLLARVLTGHGSEDQLAVRDGALWARRLVPAPAPAPATAWEPKGTVLITGGTGALGGHVARWLAARGGAGRLVLLSRRGAAAPGAADLLAELTSAGVPAVASAVDVTDRRALSALLSGLEAEGAPVRTVVHAAGVVSEVPLREASPAQLSAQTAAKVEGALLLDELLPDLDDFVLFSSISGIWGAAGHAGYAAGNACLDALARRRRERGRPATALAWGPWSGRGMLTERDERELRRRGLAPLSVPGALHALGQSVTAGTDTVLVNVTWSRFLPAFTAARPSPLLAGFADPPPARDPVTGAGSLHERLAALSPDEREAAVLEEVLTHVASLIGESDPQRVDAGRALKDVGFDSLMSVELRNRFAGLIGGKLPATLVFDHPTPNALAAYLRSRLDAGESGPVDGSLLAAFDRIERDALSPSTGRGQRMALATRLESLRGRLAELDAVPVPATDVLESAGADELMRFIDSEFGTPDPSSSGRCDT</sequence>
<keyword evidence="4" id="KW-0808">Transferase</keyword>
<evidence type="ECO:0000259" key="11">
    <source>
        <dbReference type="PROSITE" id="PS52004"/>
    </source>
</evidence>
<name>A0ABP6CIH1_9ACTN</name>
<dbReference type="InterPro" id="IPR013968">
    <property type="entry name" value="PKS_KR"/>
</dbReference>
<evidence type="ECO:0000313" key="14">
    <source>
        <dbReference type="Proteomes" id="UP001501447"/>
    </source>
</evidence>
<dbReference type="InterPro" id="IPR049552">
    <property type="entry name" value="PKS_DH_N"/>
</dbReference>
<dbReference type="Gene3D" id="3.40.366.10">
    <property type="entry name" value="Malonyl-Coenzyme A Acyl Carrier Protein, domain 2"/>
    <property type="match status" value="2"/>
</dbReference>
<dbReference type="PROSITE" id="PS52019">
    <property type="entry name" value="PKS_MFAS_DH"/>
    <property type="match status" value="1"/>
</dbReference>
<evidence type="ECO:0000256" key="6">
    <source>
        <dbReference type="ARBA" id="ARBA00023268"/>
    </source>
</evidence>
<dbReference type="InterPro" id="IPR001227">
    <property type="entry name" value="Ac_transferase_dom_sf"/>
</dbReference>
<dbReference type="PANTHER" id="PTHR43775">
    <property type="entry name" value="FATTY ACID SYNTHASE"/>
    <property type="match status" value="1"/>
</dbReference>
<dbReference type="PROSITE" id="PS50075">
    <property type="entry name" value="CARRIER"/>
    <property type="match status" value="2"/>
</dbReference>
<evidence type="ECO:0000256" key="7">
    <source>
        <dbReference type="ARBA" id="ARBA00023315"/>
    </source>
</evidence>
<evidence type="ECO:0008006" key="15">
    <source>
        <dbReference type="Google" id="ProtNLM"/>
    </source>
</evidence>
<dbReference type="InterPro" id="IPR016035">
    <property type="entry name" value="Acyl_Trfase/lysoPLipase"/>
</dbReference>
<evidence type="ECO:0000256" key="3">
    <source>
        <dbReference type="ARBA" id="ARBA00022553"/>
    </source>
</evidence>
<dbReference type="InterPro" id="IPR049551">
    <property type="entry name" value="PKS_DH_C"/>
</dbReference>
<dbReference type="Pfam" id="PF14765">
    <property type="entry name" value="PS-DH"/>
    <property type="match status" value="1"/>
</dbReference>
<dbReference type="InterPro" id="IPR049900">
    <property type="entry name" value="PKS_mFAS_DH"/>
</dbReference>
<evidence type="ECO:0000259" key="10">
    <source>
        <dbReference type="PROSITE" id="PS50075"/>
    </source>
</evidence>
<dbReference type="InterPro" id="IPR020807">
    <property type="entry name" value="PKS_DH"/>
</dbReference>
<feature type="region of interest" description="C-terminal hotdog fold" evidence="8">
    <location>
        <begin position="1791"/>
        <end position="1929"/>
    </location>
</feature>
<dbReference type="Pfam" id="PF16197">
    <property type="entry name" value="KAsynt_C_assoc"/>
    <property type="match status" value="1"/>
</dbReference>
<protein>
    <recommendedName>
        <fullName evidence="15">Polyketide synthase</fullName>
    </recommendedName>
</protein>
<dbReference type="Pfam" id="PF00550">
    <property type="entry name" value="PP-binding"/>
    <property type="match status" value="2"/>
</dbReference>
<dbReference type="SMART" id="SM00826">
    <property type="entry name" value="PKS_DH"/>
    <property type="match status" value="1"/>
</dbReference>
<keyword evidence="5" id="KW-0045">Antibiotic biosynthesis</keyword>
<dbReference type="InterPro" id="IPR014030">
    <property type="entry name" value="Ketoacyl_synth_N"/>
</dbReference>
<dbReference type="InterPro" id="IPR014043">
    <property type="entry name" value="Acyl_transferase_dom"/>
</dbReference>
<dbReference type="Gene3D" id="3.40.47.10">
    <property type="match status" value="1"/>
</dbReference>
<dbReference type="SMART" id="SM00827">
    <property type="entry name" value="PKS_AT"/>
    <property type="match status" value="2"/>
</dbReference>
<dbReference type="InterPro" id="IPR006162">
    <property type="entry name" value="Ppantetheine_attach_site"/>
</dbReference>
<dbReference type="SMART" id="SM00822">
    <property type="entry name" value="PKS_KR"/>
    <property type="match status" value="1"/>
</dbReference>
<feature type="active site" description="Proton acceptor; for dehydratase activity" evidence="8">
    <location>
        <position position="1685"/>
    </location>
</feature>
<dbReference type="Pfam" id="PF02801">
    <property type="entry name" value="Ketoacyl-synt_C"/>
    <property type="match status" value="1"/>
</dbReference>
<dbReference type="InterPro" id="IPR014031">
    <property type="entry name" value="Ketoacyl_synth_C"/>
</dbReference>
<feature type="region of interest" description="Disordered" evidence="9">
    <location>
        <begin position="133"/>
        <end position="170"/>
    </location>
</feature>
<dbReference type="Pfam" id="PF22621">
    <property type="entry name" value="CurL-like_PKS_C"/>
    <property type="match status" value="1"/>
</dbReference>
<dbReference type="Proteomes" id="UP001501447">
    <property type="component" value="Unassembled WGS sequence"/>
</dbReference>
<feature type="region of interest" description="N-terminal hotdog fold" evidence="8">
    <location>
        <begin position="1653"/>
        <end position="1774"/>
    </location>
</feature>
<dbReference type="InterPro" id="IPR016039">
    <property type="entry name" value="Thiolase-like"/>
</dbReference>
<dbReference type="SUPFAM" id="SSF55048">
    <property type="entry name" value="Probable ACP-binding domain of malonyl-CoA ACP transacylase"/>
    <property type="match status" value="2"/>
</dbReference>
<dbReference type="SUPFAM" id="SSF52151">
    <property type="entry name" value="FabD/lysophospholipase-like"/>
    <property type="match status" value="2"/>
</dbReference>
<dbReference type="InterPro" id="IPR036291">
    <property type="entry name" value="NAD(P)-bd_dom_sf"/>
</dbReference>
<dbReference type="InterPro" id="IPR018201">
    <property type="entry name" value="Ketoacyl_synth_AS"/>
</dbReference>
<dbReference type="InterPro" id="IPR009081">
    <property type="entry name" value="PP-bd_ACP"/>
</dbReference>
<dbReference type="InterPro" id="IPR057326">
    <property type="entry name" value="KR_dom"/>
</dbReference>
<gene>
    <name evidence="13" type="ORF">GCM10009863_34930</name>
</gene>
<dbReference type="EMBL" id="BAAARJ010000010">
    <property type="protein sequence ID" value="GAA2617967.1"/>
    <property type="molecule type" value="Genomic_DNA"/>
</dbReference>
<evidence type="ECO:0000259" key="12">
    <source>
        <dbReference type="PROSITE" id="PS52019"/>
    </source>
</evidence>
<feature type="domain" description="Carrier" evidence="10">
    <location>
        <begin position="2404"/>
        <end position="2482"/>
    </location>
</feature>
<dbReference type="SUPFAM" id="SSF47336">
    <property type="entry name" value="ACP-like"/>
    <property type="match status" value="2"/>
</dbReference>
<feature type="domain" description="Ketosynthase family 3 (KS3)" evidence="11">
    <location>
        <begin position="767"/>
        <end position="1193"/>
    </location>
</feature>
<evidence type="ECO:0000256" key="9">
    <source>
        <dbReference type="SAM" id="MobiDB-lite"/>
    </source>
</evidence>
<feature type="domain" description="Carrier" evidence="10">
    <location>
        <begin position="644"/>
        <end position="719"/>
    </location>
</feature>
<reference evidence="14" key="1">
    <citation type="journal article" date="2019" name="Int. J. Syst. Evol. Microbiol.">
        <title>The Global Catalogue of Microorganisms (GCM) 10K type strain sequencing project: providing services to taxonomists for standard genome sequencing and annotation.</title>
        <authorList>
            <consortium name="The Broad Institute Genomics Platform"/>
            <consortium name="The Broad Institute Genome Sequencing Center for Infectious Disease"/>
            <person name="Wu L."/>
            <person name="Ma J."/>
        </authorList>
    </citation>
    <scope>NUCLEOTIDE SEQUENCE [LARGE SCALE GENOMIC DNA]</scope>
    <source>
        <strain evidence="14">JCM 16373</strain>
    </source>
</reference>
<dbReference type="PROSITE" id="PS52004">
    <property type="entry name" value="KS3_2"/>
    <property type="match status" value="1"/>
</dbReference>
<evidence type="ECO:0000256" key="1">
    <source>
        <dbReference type="ARBA" id="ARBA00004792"/>
    </source>
</evidence>
<evidence type="ECO:0000256" key="2">
    <source>
        <dbReference type="ARBA" id="ARBA00022450"/>
    </source>
</evidence>
<dbReference type="Pfam" id="PF00698">
    <property type="entry name" value="Acyl_transf_1"/>
    <property type="match status" value="2"/>
</dbReference>
<dbReference type="InterPro" id="IPR020841">
    <property type="entry name" value="PKS_Beta-ketoAc_synthase_dom"/>
</dbReference>
<dbReference type="InterPro" id="IPR032821">
    <property type="entry name" value="PKS_assoc"/>
</dbReference>
<dbReference type="CDD" id="cd08952">
    <property type="entry name" value="KR_1_SDR_x"/>
    <property type="match status" value="1"/>
</dbReference>
<keyword evidence="6" id="KW-0511">Multifunctional enzyme</keyword>
<dbReference type="CDD" id="cd00833">
    <property type="entry name" value="PKS"/>
    <property type="match status" value="1"/>
</dbReference>
<dbReference type="PROSITE" id="PS00012">
    <property type="entry name" value="PHOSPHOPANTETHEINE"/>
    <property type="match status" value="2"/>
</dbReference>
<dbReference type="SUPFAM" id="SSF51735">
    <property type="entry name" value="NAD(P)-binding Rossmann-fold domains"/>
    <property type="match status" value="2"/>
</dbReference>
<comment type="pathway">
    <text evidence="1">Antibiotic biosynthesis.</text>
</comment>
<dbReference type="InterPro" id="IPR036736">
    <property type="entry name" value="ACP-like_sf"/>
</dbReference>
<dbReference type="SMART" id="SM00823">
    <property type="entry name" value="PKS_PP"/>
    <property type="match status" value="2"/>
</dbReference>
<keyword evidence="3" id="KW-0597">Phosphoprotein</keyword>
<dbReference type="SUPFAM" id="SSF53901">
    <property type="entry name" value="Thiolase-like"/>
    <property type="match status" value="1"/>
</dbReference>
<comment type="caution">
    <text evidence="13">The sequence shown here is derived from an EMBL/GenBank/DDBJ whole genome shotgun (WGS) entry which is preliminary data.</text>
</comment>
<dbReference type="Gene3D" id="1.10.1200.10">
    <property type="entry name" value="ACP-like"/>
    <property type="match status" value="2"/>
</dbReference>
<dbReference type="InterPro" id="IPR050091">
    <property type="entry name" value="PKS_NRPS_Biosynth_Enz"/>
</dbReference>
<dbReference type="InterPro" id="IPR016036">
    <property type="entry name" value="Malonyl_transacylase_ACP-bd"/>
</dbReference>
<dbReference type="InterPro" id="IPR020806">
    <property type="entry name" value="PKS_PP-bd"/>
</dbReference>
<dbReference type="Gene3D" id="3.40.50.720">
    <property type="entry name" value="NAD(P)-binding Rossmann-like Domain"/>
    <property type="match status" value="1"/>
</dbReference>
<feature type="compositionally biased region" description="Low complexity" evidence="9">
    <location>
        <begin position="139"/>
        <end position="162"/>
    </location>
</feature>
<dbReference type="Pfam" id="PF08659">
    <property type="entry name" value="KR"/>
    <property type="match status" value="1"/>
</dbReference>
<dbReference type="Gene3D" id="3.30.70.3290">
    <property type="match status" value="2"/>
</dbReference>
<feature type="active site" description="Proton donor; for dehydratase activity" evidence="8">
    <location>
        <position position="1849"/>
    </location>
</feature>
<feature type="compositionally biased region" description="Low complexity" evidence="9">
    <location>
        <begin position="1952"/>
        <end position="1961"/>
    </location>
</feature>
<organism evidence="13 14">
    <name type="scientific">Streptomyces axinellae</name>
    <dbReference type="NCBI Taxonomy" id="552788"/>
    <lineage>
        <taxon>Bacteria</taxon>
        <taxon>Bacillati</taxon>
        <taxon>Actinomycetota</taxon>
        <taxon>Actinomycetes</taxon>
        <taxon>Kitasatosporales</taxon>
        <taxon>Streptomycetaceae</taxon>
        <taxon>Streptomyces</taxon>
    </lineage>
</organism>
<evidence type="ECO:0000256" key="4">
    <source>
        <dbReference type="ARBA" id="ARBA00022679"/>
    </source>
</evidence>
<dbReference type="SMART" id="SM00825">
    <property type="entry name" value="PKS_KS"/>
    <property type="match status" value="1"/>
</dbReference>
<dbReference type="Gene3D" id="3.10.129.110">
    <property type="entry name" value="Polyketide synthase dehydratase"/>
    <property type="match status" value="1"/>
</dbReference>
<accession>A0ABP6CIH1</accession>
<feature type="region of interest" description="Disordered" evidence="9">
    <location>
        <begin position="1952"/>
        <end position="1971"/>
    </location>
</feature>
<keyword evidence="14" id="KW-1185">Reference proteome</keyword>
<evidence type="ECO:0000256" key="5">
    <source>
        <dbReference type="ARBA" id="ARBA00023194"/>
    </source>
</evidence>
<evidence type="ECO:0000313" key="13">
    <source>
        <dbReference type="EMBL" id="GAA2617967.1"/>
    </source>
</evidence>
<feature type="domain" description="PKS/mFAS DH" evidence="12">
    <location>
        <begin position="1653"/>
        <end position="1929"/>
    </location>
</feature>
<dbReference type="PANTHER" id="PTHR43775:SF51">
    <property type="entry name" value="INACTIVE PHENOLPHTHIOCEROL SYNTHESIS POLYKETIDE SYNTHASE TYPE I PKS1-RELATED"/>
    <property type="match status" value="1"/>
</dbReference>
<keyword evidence="7" id="KW-0012">Acyltransferase</keyword>
<dbReference type="PROSITE" id="PS00606">
    <property type="entry name" value="KS3_1"/>
    <property type="match status" value="1"/>
</dbReference>
<keyword evidence="2" id="KW-0596">Phosphopantetheine</keyword>
<dbReference type="Pfam" id="PF21089">
    <property type="entry name" value="PKS_DH_N"/>
    <property type="match status" value="1"/>
</dbReference>
<dbReference type="Pfam" id="PF00109">
    <property type="entry name" value="ketoacyl-synt"/>
    <property type="match status" value="1"/>
</dbReference>
<evidence type="ECO:0000256" key="8">
    <source>
        <dbReference type="PROSITE-ProRule" id="PRU01363"/>
    </source>
</evidence>
<proteinExistence type="predicted"/>
<dbReference type="InterPro" id="IPR042104">
    <property type="entry name" value="PKS_dehydratase_sf"/>
</dbReference>